<evidence type="ECO:0008006" key="3">
    <source>
        <dbReference type="Google" id="ProtNLM"/>
    </source>
</evidence>
<dbReference type="AlphaFoldDB" id="A0A3B0WK10"/>
<proteinExistence type="predicted"/>
<evidence type="ECO:0000313" key="2">
    <source>
        <dbReference type="EMBL" id="VAW43884.1"/>
    </source>
</evidence>
<name>A0A3B0WK10_9ZZZZ</name>
<gene>
    <name evidence="2" type="ORF">MNBD_GAMMA04-1817</name>
</gene>
<protein>
    <recommendedName>
        <fullName evidence="3">DUF3149 domain-containing protein</fullName>
    </recommendedName>
</protein>
<feature type="transmembrane region" description="Helical" evidence="1">
    <location>
        <begin position="12"/>
        <end position="36"/>
    </location>
</feature>
<dbReference type="EMBL" id="UOFB01000003">
    <property type="protein sequence ID" value="VAW43884.1"/>
    <property type="molecule type" value="Genomic_DNA"/>
</dbReference>
<sequence>MPDMESVGSALLLTLGFVGVSIIIVGLAMWGVFRFFKNNEDNSSNKNS</sequence>
<keyword evidence="1" id="KW-0472">Membrane</keyword>
<keyword evidence="1" id="KW-0812">Transmembrane</keyword>
<accession>A0A3B0WK10</accession>
<evidence type="ECO:0000256" key="1">
    <source>
        <dbReference type="SAM" id="Phobius"/>
    </source>
</evidence>
<reference evidence="2" key="1">
    <citation type="submission" date="2018-06" db="EMBL/GenBank/DDBJ databases">
        <authorList>
            <person name="Zhirakovskaya E."/>
        </authorList>
    </citation>
    <scope>NUCLEOTIDE SEQUENCE</scope>
</reference>
<organism evidence="2">
    <name type="scientific">hydrothermal vent metagenome</name>
    <dbReference type="NCBI Taxonomy" id="652676"/>
    <lineage>
        <taxon>unclassified sequences</taxon>
        <taxon>metagenomes</taxon>
        <taxon>ecological metagenomes</taxon>
    </lineage>
</organism>
<keyword evidence="1" id="KW-1133">Transmembrane helix</keyword>